<dbReference type="InterPro" id="IPR052943">
    <property type="entry name" value="TMTC_O-mannosyl-trnsfr"/>
</dbReference>
<evidence type="ECO:0000256" key="1">
    <source>
        <dbReference type="PROSITE-ProRule" id="PRU00339"/>
    </source>
</evidence>
<dbReference type="Gene3D" id="1.25.40.10">
    <property type="entry name" value="Tetratricopeptide repeat domain"/>
    <property type="match status" value="3"/>
</dbReference>
<dbReference type="SMART" id="SM00028">
    <property type="entry name" value="TPR"/>
    <property type="match status" value="8"/>
</dbReference>
<keyword evidence="3" id="KW-1185">Reference proteome</keyword>
<dbReference type="Proteomes" id="UP000549394">
    <property type="component" value="Unassembled WGS sequence"/>
</dbReference>
<protein>
    <submittedName>
        <fullName evidence="2">DgyrCDS14015</fullName>
    </submittedName>
</protein>
<comment type="caution">
    <text evidence="2">The sequence shown here is derived from an EMBL/GenBank/DDBJ whole genome shotgun (WGS) entry which is preliminary data.</text>
</comment>
<dbReference type="GO" id="GO:0006893">
    <property type="term" value="P:Golgi to plasma membrane transport"/>
    <property type="evidence" value="ECO:0007669"/>
    <property type="project" value="UniProtKB-ARBA"/>
</dbReference>
<reference evidence="2 3" key="1">
    <citation type="submission" date="2020-08" db="EMBL/GenBank/DDBJ databases">
        <authorList>
            <person name="Hejnol A."/>
        </authorList>
    </citation>
    <scope>NUCLEOTIDE SEQUENCE [LARGE SCALE GENOMIC DNA]</scope>
</reference>
<dbReference type="OrthoDB" id="19588at2759"/>
<feature type="repeat" description="TPR" evidence="1">
    <location>
        <begin position="166"/>
        <end position="199"/>
    </location>
</feature>
<gene>
    <name evidence="2" type="ORF">DGYR_LOCUS13132</name>
</gene>
<dbReference type="Pfam" id="PF09295">
    <property type="entry name" value="ChAPs"/>
    <property type="match status" value="1"/>
</dbReference>
<dbReference type="EMBL" id="CAJFCJ010000029">
    <property type="protein sequence ID" value="CAD5125813.1"/>
    <property type="molecule type" value="Genomic_DNA"/>
</dbReference>
<dbReference type="AlphaFoldDB" id="A0A7I8WCB9"/>
<name>A0A7I8WCB9_9ANNE</name>
<dbReference type="PANTHER" id="PTHR44809:SF1">
    <property type="entry name" value="PROTEIN O-MANNOSYL-TRANSFERASE TMTC1"/>
    <property type="match status" value="1"/>
</dbReference>
<feature type="repeat" description="TPR" evidence="1">
    <location>
        <begin position="33"/>
        <end position="66"/>
    </location>
</feature>
<feature type="repeat" description="TPR" evidence="1">
    <location>
        <begin position="233"/>
        <end position="266"/>
    </location>
</feature>
<organism evidence="2 3">
    <name type="scientific">Dimorphilus gyrociliatus</name>
    <dbReference type="NCBI Taxonomy" id="2664684"/>
    <lineage>
        <taxon>Eukaryota</taxon>
        <taxon>Metazoa</taxon>
        <taxon>Spiralia</taxon>
        <taxon>Lophotrochozoa</taxon>
        <taxon>Annelida</taxon>
        <taxon>Polychaeta</taxon>
        <taxon>Polychaeta incertae sedis</taxon>
        <taxon>Dinophilidae</taxon>
        <taxon>Dimorphilus</taxon>
    </lineage>
</organism>
<dbReference type="Pfam" id="PF13432">
    <property type="entry name" value="TPR_16"/>
    <property type="match status" value="2"/>
</dbReference>
<dbReference type="InterPro" id="IPR011990">
    <property type="entry name" value="TPR-like_helical_dom_sf"/>
</dbReference>
<sequence length="428" mass="48853">MEYGWNIGNQSISNDIFLFVSCRSGVKDVPQNAKMHYNWANVLSDNGDPGNAIRHYETALRLWPDYASAHNNLALLLRNDTLAEIHLQRAVSIEPTHAGAMLNLANIYIRMNKSLDLVEAYLWKANELDHSLDVYTSMAALEKARNRPSESEKWLRRSALIKPNDARTIYNLGLTLQEKGLSDEGLRQYERALRIDGRHEQALLDAARTYYEKGDRAKAEEYVMRAEREADTPKALHQLATFYYNTGNIVKAINLLDKGLEYDNSDSDLLLLHSQVTLRANQLDAAKKSAMRAIEVSPNDILCLAQLARIKGVQGQHPEAIGLLKTALQLARNERNGVLVSLHFQLADHYKDLAMKEDAAVHYRKTLLYNEKHSQAHLNLGAFHHSQGEYDLAEWHYKQAEQQEPDNSILKENLRRLEKASKERRSKY</sequence>
<dbReference type="Pfam" id="PF13181">
    <property type="entry name" value="TPR_8"/>
    <property type="match status" value="1"/>
</dbReference>
<dbReference type="InterPro" id="IPR019734">
    <property type="entry name" value="TPR_rpt"/>
</dbReference>
<dbReference type="GO" id="GO:0034044">
    <property type="term" value="C:exomer complex"/>
    <property type="evidence" value="ECO:0007669"/>
    <property type="project" value="UniProtKB-ARBA"/>
</dbReference>
<evidence type="ECO:0000313" key="2">
    <source>
        <dbReference type="EMBL" id="CAD5125813.1"/>
    </source>
</evidence>
<dbReference type="PANTHER" id="PTHR44809">
    <property type="match status" value="1"/>
</dbReference>
<dbReference type="SUPFAM" id="SSF81901">
    <property type="entry name" value="HCP-like"/>
    <property type="match status" value="1"/>
</dbReference>
<dbReference type="InterPro" id="IPR015374">
    <property type="entry name" value="ChAPs"/>
</dbReference>
<dbReference type="SUPFAM" id="SSF48452">
    <property type="entry name" value="TPR-like"/>
    <property type="match status" value="1"/>
</dbReference>
<proteinExistence type="predicted"/>
<dbReference type="PROSITE" id="PS50005">
    <property type="entry name" value="TPR"/>
    <property type="match status" value="4"/>
</dbReference>
<accession>A0A7I8WCB9</accession>
<keyword evidence="1" id="KW-0802">TPR repeat</keyword>
<evidence type="ECO:0000313" key="3">
    <source>
        <dbReference type="Proteomes" id="UP000549394"/>
    </source>
</evidence>
<feature type="repeat" description="TPR" evidence="1">
    <location>
        <begin position="374"/>
        <end position="407"/>
    </location>
</feature>